<keyword evidence="8" id="KW-0762">Sugar transport</keyword>
<feature type="transmembrane region" description="Helical" evidence="7">
    <location>
        <begin position="94"/>
        <end position="113"/>
    </location>
</feature>
<feature type="transmembrane region" description="Helical" evidence="7">
    <location>
        <begin position="44"/>
        <end position="61"/>
    </location>
</feature>
<feature type="transmembrane region" description="Helical" evidence="7">
    <location>
        <begin position="507"/>
        <end position="526"/>
    </location>
</feature>
<dbReference type="CDD" id="cd06580">
    <property type="entry name" value="TM_PBP1_transp_TpRbsC_like"/>
    <property type="match status" value="1"/>
</dbReference>
<sequence>MTHDPDPRPSPTAAVIARIASGAGLLGMLLFPLAALGRGFDADAVLLHLSGSLLTLGAAAPERLPETGTVLALGWVALALLAATLFGAVQRTRWFWITGLLAALAAFADVLLLNSALGAEVARVANDAALRPGAKRQLRNFYGGGGMNLGLLLPILGGLISAGAGLSARRAWHDRFNRVRGLLVPATAITLAILVGAIVVLVVQPAVNLSGKPLGLWGGWLAKSDLVYFVYSTLFAPVTRFNSLLDSLKLATPLIFTGLSVAFAFRTGLFNIGAPGQLTIGAIFAMLMGVYGPAGLGWLLLPLSIVAAGLGGALWGAIPGLLKARFGSSEVINTIMLNYIASAIFVTMLGSTKIFGVQLIGAALLALAAIPLVNLLLRRLPNLNPVAKAPLFAVAYLLAARALYSLLTAALPTQVFTNTIRVDGYEAKSQELQETSRLPTMIDLLNVGTADTVKISLGLLFALAAYLLVRTFLKAGNRNLIALAAALVAGAVTWRVGVPVVTPGNTFNASFLIALAGVVLFGTLMWRTSTGYALRAVGLSPKAAEYGGISVAKNTVLAMTVAGMFAGLAGTHYVNGGAMDEYALRGNTPVNVGFDGIAVALMGQNTPAGVVASALLFGTIDTGGVDVDQKLDGVSKDIVTVLKALVVLFIAAGGFLSRRIIDPPPAALTGGNTAPPAAVEVTSAVPAPSQTPTPQVAPGEYRTPETQTPDQKKEDQA</sequence>
<feature type="transmembrane region" description="Helical" evidence="7">
    <location>
        <begin position="298"/>
        <end position="318"/>
    </location>
</feature>
<dbReference type="InterPro" id="IPR001851">
    <property type="entry name" value="ABC_transp_permease"/>
</dbReference>
<keyword evidence="5 7" id="KW-0472">Membrane</keyword>
<keyword evidence="4 7" id="KW-1133">Transmembrane helix</keyword>
<feature type="transmembrane region" description="Helical" evidence="7">
    <location>
        <begin position="556"/>
        <end position="574"/>
    </location>
</feature>
<feature type="transmembrane region" description="Helical" evidence="7">
    <location>
        <begin position="15"/>
        <end position="37"/>
    </location>
</feature>
<dbReference type="PANTHER" id="PTHR47089">
    <property type="entry name" value="ABC TRANSPORTER, PERMEASE PROTEIN"/>
    <property type="match status" value="1"/>
</dbReference>
<feature type="transmembrane region" description="Helical" evidence="7">
    <location>
        <begin position="149"/>
        <end position="169"/>
    </location>
</feature>
<reference evidence="8 9" key="1">
    <citation type="submission" date="2023-07" db="EMBL/GenBank/DDBJ databases">
        <title>Genomic Encyclopedia of Type Strains, Phase IV (KMG-IV): sequencing the most valuable type-strain genomes for metagenomic binning, comparative biology and taxonomic classification.</title>
        <authorList>
            <person name="Goeker M."/>
        </authorList>
    </citation>
    <scope>NUCLEOTIDE SEQUENCE [LARGE SCALE GENOMIC DNA]</scope>
    <source>
        <strain evidence="8 9">NIO-1023</strain>
    </source>
</reference>
<keyword evidence="9" id="KW-1185">Reference proteome</keyword>
<feature type="transmembrane region" description="Helical" evidence="7">
    <location>
        <begin position="455"/>
        <end position="473"/>
    </location>
</feature>
<gene>
    <name evidence="8" type="ORF">QO006_001044</name>
</gene>
<comment type="subcellular location">
    <subcellularLocation>
        <location evidence="1">Cell membrane</location>
        <topology evidence="1">Multi-pass membrane protein</topology>
    </subcellularLocation>
</comment>
<feature type="transmembrane region" description="Helical" evidence="7">
    <location>
        <begin position="272"/>
        <end position="292"/>
    </location>
</feature>
<keyword evidence="2" id="KW-1003">Cell membrane</keyword>
<dbReference type="RefSeq" id="WP_307464679.1">
    <property type="nucleotide sequence ID" value="NZ_JAURUR010000002.1"/>
</dbReference>
<evidence type="ECO:0000313" key="9">
    <source>
        <dbReference type="Proteomes" id="UP001232163"/>
    </source>
</evidence>
<feature type="transmembrane region" description="Helical" evidence="7">
    <location>
        <begin position="638"/>
        <end position="656"/>
    </location>
</feature>
<proteinExistence type="predicted"/>
<protein>
    <submittedName>
        <fullName evidence="8">Simple sugar transport system permease protein</fullName>
    </submittedName>
</protein>
<keyword evidence="8" id="KW-0813">Transport</keyword>
<evidence type="ECO:0000313" key="8">
    <source>
        <dbReference type="EMBL" id="MDP9763627.1"/>
    </source>
</evidence>
<evidence type="ECO:0000256" key="2">
    <source>
        <dbReference type="ARBA" id="ARBA00022475"/>
    </source>
</evidence>
<feature type="transmembrane region" description="Helical" evidence="7">
    <location>
        <begin position="480"/>
        <end position="501"/>
    </location>
</feature>
<organism evidence="8 9">
    <name type="scientific">Deinococcus enclensis</name>
    <dbReference type="NCBI Taxonomy" id="1049582"/>
    <lineage>
        <taxon>Bacteria</taxon>
        <taxon>Thermotogati</taxon>
        <taxon>Deinococcota</taxon>
        <taxon>Deinococci</taxon>
        <taxon>Deinococcales</taxon>
        <taxon>Deinococcaceae</taxon>
        <taxon>Deinococcus</taxon>
    </lineage>
</organism>
<evidence type="ECO:0000256" key="7">
    <source>
        <dbReference type="SAM" id="Phobius"/>
    </source>
</evidence>
<feature type="transmembrane region" description="Helical" evidence="7">
    <location>
        <begin position="330"/>
        <end position="349"/>
    </location>
</feature>
<accession>A0ABT9MAM2</accession>
<feature type="transmembrane region" description="Helical" evidence="7">
    <location>
        <begin position="67"/>
        <end position="87"/>
    </location>
</feature>
<dbReference type="PANTHER" id="PTHR47089:SF1">
    <property type="entry name" value="GUANOSINE ABC TRANSPORTER PERMEASE PROTEIN NUPP"/>
    <property type="match status" value="1"/>
</dbReference>
<dbReference type="Proteomes" id="UP001232163">
    <property type="component" value="Unassembled WGS sequence"/>
</dbReference>
<feature type="transmembrane region" description="Helical" evidence="7">
    <location>
        <begin position="181"/>
        <end position="203"/>
    </location>
</feature>
<comment type="caution">
    <text evidence="8">The sequence shown here is derived from an EMBL/GenBank/DDBJ whole genome shotgun (WGS) entry which is preliminary data.</text>
</comment>
<dbReference type="Pfam" id="PF02653">
    <property type="entry name" value="BPD_transp_2"/>
    <property type="match status" value="2"/>
</dbReference>
<evidence type="ECO:0000256" key="3">
    <source>
        <dbReference type="ARBA" id="ARBA00022692"/>
    </source>
</evidence>
<evidence type="ECO:0000256" key="4">
    <source>
        <dbReference type="ARBA" id="ARBA00022989"/>
    </source>
</evidence>
<evidence type="ECO:0000256" key="6">
    <source>
        <dbReference type="SAM" id="MobiDB-lite"/>
    </source>
</evidence>
<feature type="region of interest" description="Disordered" evidence="6">
    <location>
        <begin position="671"/>
        <end position="717"/>
    </location>
</feature>
<dbReference type="EMBL" id="JAURUR010000002">
    <property type="protein sequence ID" value="MDP9763627.1"/>
    <property type="molecule type" value="Genomic_DNA"/>
</dbReference>
<evidence type="ECO:0000256" key="1">
    <source>
        <dbReference type="ARBA" id="ARBA00004651"/>
    </source>
</evidence>
<evidence type="ECO:0000256" key="5">
    <source>
        <dbReference type="ARBA" id="ARBA00023136"/>
    </source>
</evidence>
<keyword evidence="3 7" id="KW-0812">Transmembrane</keyword>
<feature type="transmembrane region" description="Helical" evidence="7">
    <location>
        <begin position="355"/>
        <end position="377"/>
    </location>
</feature>
<name>A0ABT9MAM2_9DEIO</name>
<feature type="transmembrane region" description="Helical" evidence="7">
    <location>
        <begin position="389"/>
        <end position="411"/>
    </location>
</feature>